<name>A0A5V1PNB8_SALER</name>
<feature type="compositionally biased region" description="Basic and acidic residues" evidence="1">
    <location>
        <begin position="15"/>
        <end position="25"/>
    </location>
</feature>
<comment type="caution">
    <text evidence="2">The sequence shown here is derived from an EMBL/GenBank/DDBJ whole genome shotgun (WGS) entry which is preliminary data.</text>
</comment>
<dbReference type="EMBL" id="AAGYBI010000058">
    <property type="protein sequence ID" value="EBT2271272.1"/>
    <property type="molecule type" value="Genomic_DNA"/>
</dbReference>
<dbReference type="AlphaFoldDB" id="A0A5V1PNB8"/>
<evidence type="ECO:0000256" key="1">
    <source>
        <dbReference type="SAM" id="MobiDB-lite"/>
    </source>
</evidence>
<feature type="region of interest" description="Disordered" evidence="1">
    <location>
        <begin position="1"/>
        <end position="25"/>
    </location>
</feature>
<feature type="compositionally biased region" description="Polar residues" evidence="1">
    <location>
        <begin position="1"/>
        <end position="11"/>
    </location>
</feature>
<organism evidence="2">
    <name type="scientific">Salmonella enterica</name>
    <name type="common">Salmonella choleraesuis</name>
    <dbReference type="NCBI Taxonomy" id="28901"/>
    <lineage>
        <taxon>Bacteria</taxon>
        <taxon>Pseudomonadati</taxon>
        <taxon>Pseudomonadota</taxon>
        <taxon>Gammaproteobacteria</taxon>
        <taxon>Enterobacterales</taxon>
        <taxon>Enterobacteriaceae</taxon>
        <taxon>Salmonella</taxon>
    </lineage>
</organism>
<sequence length="96" mass="10806">MLLQRSINDPVNNIKGDRSDGHQLDNKKAHFQTNVSVQREPSGHNLLFLSAFARHSGICYLGLNTRKMSQGKRHNQAYDVLFAMMRDGTFSTLTAS</sequence>
<gene>
    <name evidence="2" type="ORF">CI531_22735</name>
</gene>
<accession>A0A5V1PNB8</accession>
<proteinExistence type="predicted"/>
<reference evidence="2" key="1">
    <citation type="submission" date="2018-07" db="EMBL/GenBank/DDBJ databases">
        <authorList>
            <consortium name="PulseNet: The National Subtyping Network for Foodborne Disease Surveillance"/>
            <person name="Tarr C.L."/>
            <person name="Trees E."/>
            <person name="Katz L.S."/>
            <person name="Carleton-Romer H.A."/>
            <person name="Stroika S."/>
            <person name="Kucerova Z."/>
            <person name="Roache K.F."/>
            <person name="Sabol A.L."/>
            <person name="Besser J."/>
            <person name="Gerner-Smidt P."/>
        </authorList>
    </citation>
    <scope>NUCLEOTIDE SEQUENCE</scope>
    <source>
        <strain evidence="2">PNUSAS018280</strain>
    </source>
</reference>
<protein>
    <submittedName>
        <fullName evidence="2">Uncharacterized protein</fullName>
    </submittedName>
</protein>
<evidence type="ECO:0000313" key="2">
    <source>
        <dbReference type="EMBL" id="EBT2271272.1"/>
    </source>
</evidence>